<dbReference type="Gene3D" id="3.40.50.300">
    <property type="entry name" value="P-loop containing nucleotide triphosphate hydrolases"/>
    <property type="match status" value="1"/>
</dbReference>
<dbReference type="PANTHER" id="PTHR42781:SF4">
    <property type="entry name" value="SPERMIDINE_PUTRESCINE IMPORT ATP-BINDING PROTEIN POTA"/>
    <property type="match status" value="1"/>
</dbReference>
<gene>
    <name evidence="7" type="primary">potA</name>
    <name evidence="9" type="ORF">J1C56_16330</name>
</gene>
<dbReference type="GO" id="GO:0015417">
    <property type="term" value="F:ABC-type polyamine transporter activity"/>
    <property type="evidence" value="ECO:0007669"/>
    <property type="project" value="UniProtKB-EC"/>
</dbReference>
<dbReference type="SMART" id="SM00382">
    <property type="entry name" value="AAA"/>
    <property type="match status" value="1"/>
</dbReference>
<dbReference type="GO" id="GO:0016887">
    <property type="term" value="F:ATP hydrolysis activity"/>
    <property type="evidence" value="ECO:0007669"/>
    <property type="project" value="InterPro"/>
</dbReference>
<protein>
    <recommendedName>
        <fullName evidence="7">Spermidine/putrescine import ATP-binding protein PotA</fullName>
        <ecNumber evidence="7">7.6.2.11</ecNumber>
    </recommendedName>
</protein>
<feature type="domain" description="ABC transporter" evidence="8">
    <location>
        <begin position="14"/>
        <end position="244"/>
    </location>
</feature>
<keyword evidence="4 7" id="KW-0067">ATP-binding</keyword>
<evidence type="ECO:0000256" key="2">
    <source>
        <dbReference type="ARBA" id="ARBA00022475"/>
    </source>
</evidence>
<evidence type="ECO:0000256" key="6">
    <source>
        <dbReference type="ARBA" id="ARBA00023136"/>
    </source>
</evidence>
<dbReference type="SUPFAM" id="SSF52540">
    <property type="entry name" value="P-loop containing nucleoside triphosphate hydrolases"/>
    <property type="match status" value="1"/>
</dbReference>
<dbReference type="InterPro" id="IPR008995">
    <property type="entry name" value="Mo/tungstate-bd_C_term_dom"/>
</dbReference>
<comment type="caution">
    <text evidence="9">The sequence shown here is derived from an EMBL/GenBank/DDBJ whole genome shotgun (WGS) entry which is preliminary data.</text>
</comment>
<keyword evidence="10" id="KW-1185">Reference proteome</keyword>
<sequence>MAELSNAQPSEIVLRLAGVQKYFGSVAAVENVELAVQKNQLVTLLGPSGCGKTTTLRMIAGFEFPTAGQIVIDGKDVTYTPPNKREIGIVFQSYSLFPHLRVSDNVAYGLKRRGVPKEERVQRVREALQLVDLGQFGDRLPNELSGGQQQRVALARAIVIRPKILLLDEPLSALDAKLRQRMRLEIRHLQRQIGMTTVLVTHDQEEALSMSDHIVVMNKGNVEQEGTPSSIYRQPKTSFVASFIGETNLFKGEIVHAANVDGLLVFRADCGFEACIRKADNLEPGRQLLLSLRPETLTISPSQGEAEASPNALRGTVAGINYLGARTVFEIKTPTRDLMVSVQNDAGSEAPVAFVEGQTIRLSWTPDACQIVEIN</sequence>
<comment type="subunit">
    <text evidence="7">The complex is composed of two ATP-binding proteins (PotA), two transmembrane proteins (PotB and PotC) and a solute-binding protein (PotD).</text>
</comment>
<dbReference type="PANTHER" id="PTHR42781">
    <property type="entry name" value="SPERMIDINE/PUTRESCINE IMPORT ATP-BINDING PROTEIN POTA"/>
    <property type="match status" value="1"/>
</dbReference>
<evidence type="ECO:0000256" key="5">
    <source>
        <dbReference type="ARBA" id="ARBA00022967"/>
    </source>
</evidence>
<reference evidence="9" key="2">
    <citation type="submission" date="2021-03" db="EMBL/GenBank/DDBJ databases">
        <authorList>
            <person name="Artuso I."/>
            <person name="Turrini P."/>
            <person name="Pirolo M."/>
            <person name="Lugli G.A."/>
            <person name="Ventura M."/>
            <person name="Visca P."/>
        </authorList>
    </citation>
    <scope>NUCLEOTIDE SEQUENCE</scope>
    <source>
        <strain evidence="9">LMG 26462</strain>
    </source>
</reference>
<evidence type="ECO:0000259" key="8">
    <source>
        <dbReference type="PROSITE" id="PS50893"/>
    </source>
</evidence>
<dbReference type="GO" id="GO:0015697">
    <property type="term" value="P:quaternary ammonium group transport"/>
    <property type="evidence" value="ECO:0007669"/>
    <property type="project" value="UniProtKB-ARBA"/>
</dbReference>
<keyword evidence="3 7" id="KW-0547">Nucleotide-binding</keyword>
<evidence type="ECO:0000256" key="4">
    <source>
        <dbReference type="ARBA" id="ARBA00022840"/>
    </source>
</evidence>
<comment type="similarity">
    <text evidence="7">Belongs to the ABC transporter superfamily. Spermidine/putrescine importer (TC 3.A.1.11.1) family.</text>
</comment>
<dbReference type="PROSITE" id="PS50893">
    <property type="entry name" value="ABC_TRANSPORTER_2"/>
    <property type="match status" value="1"/>
</dbReference>
<evidence type="ECO:0000313" key="9">
    <source>
        <dbReference type="EMBL" id="MBT1157164.1"/>
    </source>
</evidence>
<dbReference type="PROSITE" id="PS00211">
    <property type="entry name" value="ABC_TRANSPORTER_1"/>
    <property type="match status" value="1"/>
</dbReference>
<dbReference type="InterPro" id="IPR013611">
    <property type="entry name" value="Transp-assoc_OB_typ2"/>
</dbReference>
<keyword evidence="2 7" id="KW-1003">Cell membrane</keyword>
<dbReference type="GO" id="GO:0043190">
    <property type="term" value="C:ATP-binding cassette (ABC) transporter complex"/>
    <property type="evidence" value="ECO:0007669"/>
    <property type="project" value="InterPro"/>
</dbReference>
<dbReference type="NCBIfam" id="TIGR01187">
    <property type="entry name" value="potA"/>
    <property type="match status" value="1"/>
</dbReference>
<proteinExistence type="inferred from homology"/>
<comment type="function">
    <text evidence="7">Part of the ABC transporter complex PotABCD involved in spermidine/putrescine import. Responsible for energy coupling to the transport system.</text>
</comment>
<dbReference type="InterPro" id="IPR005893">
    <property type="entry name" value="PotA-like"/>
</dbReference>
<keyword evidence="6 7" id="KW-0472">Membrane</keyword>
<evidence type="ECO:0000256" key="3">
    <source>
        <dbReference type="ARBA" id="ARBA00022741"/>
    </source>
</evidence>
<accession>A0A9X1AC44</accession>
<dbReference type="EC" id="7.6.2.11" evidence="7"/>
<evidence type="ECO:0000256" key="7">
    <source>
        <dbReference type="RuleBase" id="RU364083"/>
    </source>
</evidence>
<dbReference type="InterPro" id="IPR003439">
    <property type="entry name" value="ABC_transporter-like_ATP-bd"/>
</dbReference>
<evidence type="ECO:0000313" key="10">
    <source>
        <dbReference type="Proteomes" id="UP001138921"/>
    </source>
</evidence>
<dbReference type="Gene3D" id="2.40.50.100">
    <property type="match status" value="1"/>
</dbReference>
<dbReference type="RefSeq" id="WP_214391098.1">
    <property type="nucleotide sequence ID" value="NZ_JAFLWW010000004.1"/>
</dbReference>
<evidence type="ECO:0000256" key="1">
    <source>
        <dbReference type="ARBA" id="ARBA00022448"/>
    </source>
</evidence>
<dbReference type="GO" id="GO:0005524">
    <property type="term" value="F:ATP binding"/>
    <property type="evidence" value="ECO:0007669"/>
    <property type="project" value="UniProtKB-KW"/>
</dbReference>
<dbReference type="SUPFAM" id="SSF50331">
    <property type="entry name" value="MOP-like"/>
    <property type="match status" value="1"/>
</dbReference>
<dbReference type="EMBL" id="JAFLWW010000004">
    <property type="protein sequence ID" value="MBT1157164.1"/>
    <property type="molecule type" value="Genomic_DNA"/>
</dbReference>
<dbReference type="FunFam" id="3.40.50.300:FF:000425">
    <property type="entry name" value="Probable ABC transporter, ATP-binding subunit"/>
    <property type="match status" value="1"/>
</dbReference>
<dbReference type="Pfam" id="PF08402">
    <property type="entry name" value="TOBE_2"/>
    <property type="match status" value="1"/>
</dbReference>
<dbReference type="InterPro" id="IPR017871">
    <property type="entry name" value="ABC_transporter-like_CS"/>
</dbReference>
<comment type="catalytic activity">
    <reaction evidence="7">
        <text>ATP + H2O + polyamine-[polyamine-binding protein]Side 1 = ADP + phosphate + polyamineSide 2 + [polyamine-binding protein]Side 1.</text>
        <dbReference type="EC" id="7.6.2.11"/>
    </reaction>
</comment>
<dbReference type="AlphaFoldDB" id="A0A9X1AC44"/>
<dbReference type="Proteomes" id="UP001138921">
    <property type="component" value="Unassembled WGS sequence"/>
</dbReference>
<dbReference type="Pfam" id="PF00005">
    <property type="entry name" value="ABC_tran"/>
    <property type="match status" value="1"/>
</dbReference>
<organism evidence="9 10">
    <name type="scientific">Aminobacter anthyllidis</name>
    <dbReference type="NCBI Taxonomy" id="1035067"/>
    <lineage>
        <taxon>Bacteria</taxon>
        <taxon>Pseudomonadati</taxon>
        <taxon>Pseudomonadota</taxon>
        <taxon>Alphaproteobacteria</taxon>
        <taxon>Hyphomicrobiales</taxon>
        <taxon>Phyllobacteriaceae</taxon>
        <taxon>Aminobacter</taxon>
    </lineage>
</organism>
<keyword evidence="5 7" id="KW-1278">Translocase</keyword>
<dbReference type="InterPro" id="IPR050093">
    <property type="entry name" value="ABC_SmlMolc_Importer"/>
</dbReference>
<dbReference type="InterPro" id="IPR027417">
    <property type="entry name" value="P-loop_NTPase"/>
</dbReference>
<reference evidence="9" key="1">
    <citation type="journal article" date="2021" name="Microorganisms">
        <title>Phylogenomic Reconstruction and Metabolic Potential of the Genus Aminobacter.</title>
        <authorList>
            <person name="Artuso I."/>
            <person name="Turrini P."/>
            <person name="Pirolo M."/>
            <person name="Lugli G.A."/>
            <person name="Ventura M."/>
            <person name="Visca P."/>
        </authorList>
    </citation>
    <scope>NUCLEOTIDE SEQUENCE</scope>
    <source>
        <strain evidence="9">LMG 26462</strain>
    </source>
</reference>
<keyword evidence="1 7" id="KW-0813">Transport</keyword>
<name>A0A9X1AC44_9HYPH</name>
<dbReference type="InterPro" id="IPR003593">
    <property type="entry name" value="AAA+_ATPase"/>
</dbReference>